<evidence type="ECO:0000256" key="1">
    <source>
        <dbReference type="SAM" id="MobiDB-lite"/>
    </source>
</evidence>
<name>A0A516SA99_9NEIS</name>
<dbReference type="AlphaFoldDB" id="A0A516SA99"/>
<evidence type="ECO:0000313" key="3">
    <source>
        <dbReference type="Proteomes" id="UP000317550"/>
    </source>
</evidence>
<dbReference type="EMBL" id="CP041730">
    <property type="protein sequence ID" value="QDQ25074.1"/>
    <property type="molecule type" value="Genomic_DNA"/>
</dbReference>
<feature type="region of interest" description="Disordered" evidence="1">
    <location>
        <begin position="87"/>
        <end position="116"/>
    </location>
</feature>
<proteinExistence type="predicted"/>
<protein>
    <submittedName>
        <fullName evidence="2">EscG/YscG/SsaH family type III secretion system needle protein co-chaperone</fullName>
    </submittedName>
</protein>
<keyword evidence="3" id="KW-1185">Reference proteome</keyword>
<dbReference type="Pfam" id="PF06287">
    <property type="entry name" value="DUF1039"/>
    <property type="match status" value="1"/>
</dbReference>
<dbReference type="KEGG" id="cari:FNU76_01185"/>
<dbReference type="Proteomes" id="UP000317550">
    <property type="component" value="Chromosome"/>
</dbReference>
<sequence>MSTLTQEDRQLLVEAAFAAVNHGMQLEVSDLLNALPWLIEDMEDRAMSGAVLLWSIGKAGQALESLAGLDSAHALLLRAMITHGPSGELAGQDAHAAPDQSMTKPQGSEKWQQLKH</sequence>
<dbReference type="NCBIfam" id="TIGR02498">
    <property type="entry name" value="type_III_ssaH"/>
    <property type="match status" value="1"/>
</dbReference>
<reference evidence="3" key="1">
    <citation type="submission" date="2019-07" db="EMBL/GenBank/DDBJ databases">
        <title>Chitinimonas sp. nov., isolated from Ny-Alesund, arctica soil.</title>
        <authorList>
            <person name="Xu Q."/>
            <person name="Peng F."/>
        </authorList>
    </citation>
    <scope>NUCLEOTIDE SEQUENCE [LARGE SCALE GENOMIC DNA]</scope>
    <source>
        <strain evidence="3">R3-44</strain>
    </source>
</reference>
<feature type="compositionally biased region" description="Polar residues" evidence="1">
    <location>
        <begin position="100"/>
        <end position="116"/>
    </location>
</feature>
<evidence type="ECO:0000313" key="2">
    <source>
        <dbReference type="EMBL" id="QDQ25074.1"/>
    </source>
</evidence>
<gene>
    <name evidence="2" type="ORF">FNU76_01185</name>
</gene>
<dbReference type="OrthoDB" id="6428508at2"/>
<organism evidence="2 3">
    <name type="scientific">Chitinimonas arctica</name>
    <dbReference type="NCBI Taxonomy" id="2594795"/>
    <lineage>
        <taxon>Bacteria</taxon>
        <taxon>Pseudomonadati</taxon>
        <taxon>Pseudomonadota</taxon>
        <taxon>Betaproteobacteria</taxon>
        <taxon>Neisseriales</taxon>
        <taxon>Chitinibacteraceae</taxon>
        <taxon>Chitinimonas</taxon>
    </lineage>
</organism>
<dbReference type="RefSeq" id="WP_143855999.1">
    <property type="nucleotide sequence ID" value="NZ_CP041730.1"/>
</dbReference>
<dbReference type="InterPro" id="IPR010437">
    <property type="entry name" value="T3SS_SsaH/EsaH"/>
</dbReference>
<accession>A0A516SA99</accession>